<comment type="caution">
    <text evidence="2">The sequence shown here is derived from an EMBL/GenBank/DDBJ whole genome shotgun (WGS) entry which is preliminary data.</text>
</comment>
<accession>A0A834WMD6</accession>
<dbReference type="Proteomes" id="UP000634136">
    <property type="component" value="Unassembled WGS sequence"/>
</dbReference>
<gene>
    <name evidence="2" type="ORF">G2W53_019486</name>
</gene>
<proteinExistence type="predicted"/>
<evidence type="ECO:0000256" key="1">
    <source>
        <dbReference type="SAM" id="MobiDB-lite"/>
    </source>
</evidence>
<sequence length="311" mass="35083">MLTTKHLPRPSNMLLKDYLRDDLSSCSSSGFKSFPRRQCCSTVRFDIQAKRNPGLLIPPTTTKPPRSSSTLSALHKASQAVIKAVRLLPFPSNNKKTRLLSKTLSRKVLSRRFWRKAVKEEQKEKEIPSRRWRSFRDLLLEDADHKPPDQHAQSESSNIKSHHNSWGSSEEFTWSSTENDTVGSKENTIRNKTAVKAADEDPADAASTLQKAMDWGSEEKEQFSPVSVLECPFDDEDISSPEGSKHKVIMKKSRHFDGIANSVKPVELEERMASEAVVEEEEEVWRVVDEVIRSSSVPTSSKCLGDDAMQS</sequence>
<feature type="compositionally biased region" description="Polar residues" evidence="1">
    <location>
        <begin position="151"/>
        <end position="186"/>
    </location>
</feature>
<keyword evidence="3" id="KW-1185">Reference proteome</keyword>
<evidence type="ECO:0000313" key="3">
    <source>
        <dbReference type="Proteomes" id="UP000634136"/>
    </source>
</evidence>
<dbReference type="OrthoDB" id="668456at2759"/>
<dbReference type="EMBL" id="JAAIUW010000006">
    <property type="protein sequence ID" value="KAF7828322.1"/>
    <property type="molecule type" value="Genomic_DNA"/>
</dbReference>
<protein>
    <submittedName>
        <fullName evidence="2">Uncharacterized protein</fullName>
    </submittedName>
</protein>
<reference evidence="2" key="1">
    <citation type="submission" date="2020-09" db="EMBL/GenBank/DDBJ databases">
        <title>Genome-Enabled Discovery of Anthraquinone Biosynthesis in Senna tora.</title>
        <authorList>
            <person name="Kang S.-H."/>
            <person name="Pandey R.P."/>
            <person name="Lee C.-M."/>
            <person name="Sim J.-S."/>
            <person name="Jeong J.-T."/>
            <person name="Choi B.-S."/>
            <person name="Jung M."/>
            <person name="Ginzburg D."/>
            <person name="Zhao K."/>
            <person name="Won S.Y."/>
            <person name="Oh T.-J."/>
            <person name="Yu Y."/>
            <person name="Kim N.-H."/>
            <person name="Lee O.R."/>
            <person name="Lee T.-H."/>
            <person name="Bashyal P."/>
            <person name="Kim T.-S."/>
            <person name="Lee W.-H."/>
            <person name="Kawkins C."/>
            <person name="Kim C.-K."/>
            <person name="Kim J.S."/>
            <person name="Ahn B.O."/>
            <person name="Rhee S.Y."/>
            <person name="Sohng J.K."/>
        </authorList>
    </citation>
    <scope>NUCLEOTIDE SEQUENCE</scope>
    <source>
        <tissue evidence="2">Leaf</tissue>
    </source>
</reference>
<organism evidence="2 3">
    <name type="scientific">Senna tora</name>
    <dbReference type="NCBI Taxonomy" id="362788"/>
    <lineage>
        <taxon>Eukaryota</taxon>
        <taxon>Viridiplantae</taxon>
        <taxon>Streptophyta</taxon>
        <taxon>Embryophyta</taxon>
        <taxon>Tracheophyta</taxon>
        <taxon>Spermatophyta</taxon>
        <taxon>Magnoliopsida</taxon>
        <taxon>eudicotyledons</taxon>
        <taxon>Gunneridae</taxon>
        <taxon>Pentapetalae</taxon>
        <taxon>rosids</taxon>
        <taxon>fabids</taxon>
        <taxon>Fabales</taxon>
        <taxon>Fabaceae</taxon>
        <taxon>Caesalpinioideae</taxon>
        <taxon>Cassia clade</taxon>
        <taxon>Senna</taxon>
    </lineage>
</organism>
<name>A0A834WMD6_9FABA</name>
<dbReference type="PANTHER" id="PTHR33623">
    <property type="entry name" value="OS04G0572500 PROTEIN"/>
    <property type="match status" value="1"/>
</dbReference>
<dbReference type="PANTHER" id="PTHR33623:SF4">
    <property type="entry name" value="DUF4378 DOMAIN-CONTAINING PROTEIN"/>
    <property type="match status" value="1"/>
</dbReference>
<feature type="region of interest" description="Disordered" evidence="1">
    <location>
        <begin position="144"/>
        <end position="190"/>
    </location>
</feature>
<evidence type="ECO:0000313" key="2">
    <source>
        <dbReference type="EMBL" id="KAF7828322.1"/>
    </source>
</evidence>
<dbReference type="AlphaFoldDB" id="A0A834WMD6"/>